<comment type="caution">
    <text evidence="2">The sequence shown here is derived from an EMBL/GenBank/DDBJ whole genome shotgun (WGS) entry which is preliminary data.</text>
</comment>
<dbReference type="InterPro" id="IPR018649">
    <property type="entry name" value="SHOCT"/>
</dbReference>
<evidence type="ECO:0000259" key="1">
    <source>
        <dbReference type="Pfam" id="PF09851"/>
    </source>
</evidence>
<evidence type="ECO:0000313" key="3">
    <source>
        <dbReference type="Proteomes" id="UP000478183"/>
    </source>
</evidence>
<evidence type="ECO:0000313" key="2">
    <source>
        <dbReference type="EMBL" id="MTH80250.1"/>
    </source>
</evidence>
<organism evidence="2 3">
    <name type="scientific">Paracoccus aestuariivivens</name>
    <dbReference type="NCBI Taxonomy" id="1820333"/>
    <lineage>
        <taxon>Bacteria</taxon>
        <taxon>Pseudomonadati</taxon>
        <taxon>Pseudomonadota</taxon>
        <taxon>Alphaproteobacteria</taxon>
        <taxon>Rhodobacterales</taxon>
        <taxon>Paracoccaceae</taxon>
        <taxon>Paracoccus</taxon>
    </lineage>
</organism>
<reference evidence="2 3" key="1">
    <citation type="submission" date="2019-11" db="EMBL/GenBank/DDBJ databases">
        <authorList>
            <person name="Dong K."/>
        </authorList>
    </citation>
    <scope>NUCLEOTIDE SEQUENCE [LARGE SCALE GENOMIC DNA]</scope>
    <source>
        <strain evidence="2 3">NBRC 111993</strain>
    </source>
</reference>
<dbReference type="EMBL" id="WMIE01000036">
    <property type="protein sequence ID" value="MTH80250.1"/>
    <property type="molecule type" value="Genomic_DNA"/>
</dbReference>
<proteinExistence type="predicted"/>
<dbReference type="OrthoDB" id="7596142at2"/>
<dbReference type="Proteomes" id="UP000478183">
    <property type="component" value="Unassembled WGS sequence"/>
</dbReference>
<name>A0A6L6JE25_9RHOB</name>
<accession>A0A6L6JE25</accession>
<sequence>MWVILLVLLPFIGIFSYLLTQGWGMNERDAQQLVDAREQIRQAVGFSVADEIAKLDQLRASGSISDEEFKKLRAKLI</sequence>
<feature type="domain" description="SHOCT" evidence="1">
    <location>
        <begin position="50"/>
        <end position="76"/>
    </location>
</feature>
<keyword evidence="3" id="KW-1185">Reference proteome</keyword>
<dbReference type="AlphaFoldDB" id="A0A6L6JE25"/>
<gene>
    <name evidence="2" type="ORF">GL286_21375</name>
</gene>
<dbReference type="Pfam" id="PF09851">
    <property type="entry name" value="SHOCT"/>
    <property type="match status" value="1"/>
</dbReference>
<protein>
    <recommendedName>
        <fullName evidence="1">SHOCT domain-containing protein</fullName>
    </recommendedName>
</protein>